<feature type="transmembrane region" description="Helical" evidence="1">
    <location>
        <begin position="108"/>
        <end position="130"/>
    </location>
</feature>
<protein>
    <submittedName>
        <fullName evidence="2">Uncharacterized protein</fullName>
    </submittedName>
</protein>
<feature type="transmembrane region" description="Helical" evidence="1">
    <location>
        <begin position="31"/>
        <end position="54"/>
    </location>
</feature>
<dbReference type="EMBL" id="HBIN01021651">
    <property type="protein sequence ID" value="CAE0446604.1"/>
    <property type="molecule type" value="Transcribed_RNA"/>
</dbReference>
<keyword evidence="1" id="KW-1133">Transmembrane helix</keyword>
<dbReference type="AlphaFoldDB" id="A0A7S3PPR3"/>
<keyword evidence="1" id="KW-0472">Membrane</keyword>
<feature type="transmembrane region" description="Helical" evidence="1">
    <location>
        <begin position="136"/>
        <end position="167"/>
    </location>
</feature>
<organism evidence="2">
    <name type="scientific">Aplanochytrium stocchinoi</name>
    <dbReference type="NCBI Taxonomy" id="215587"/>
    <lineage>
        <taxon>Eukaryota</taxon>
        <taxon>Sar</taxon>
        <taxon>Stramenopiles</taxon>
        <taxon>Bigyra</taxon>
        <taxon>Labyrinthulomycetes</taxon>
        <taxon>Thraustochytrida</taxon>
        <taxon>Thraustochytriidae</taxon>
        <taxon>Aplanochytrium</taxon>
    </lineage>
</organism>
<keyword evidence="1" id="KW-0812">Transmembrane</keyword>
<gene>
    <name evidence="2" type="ORF">ASTO00021_LOCUS16595</name>
</gene>
<reference evidence="2" key="1">
    <citation type="submission" date="2021-01" db="EMBL/GenBank/DDBJ databases">
        <authorList>
            <person name="Corre E."/>
            <person name="Pelletier E."/>
            <person name="Niang G."/>
            <person name="Scheremetjew M."/>
            <person name="Finn R."/>
            <person name="Kale V."/>
            <person name="Holt S."/>
            <person name="Cochrane G."/>
            <person name="Meng A."/>
            <person name="Brown T."/>
            <person name="Cohen L."/>
        </authorList>
    </citation>
    <scope>NUCLEOTIDE SEQUENCE</scope>
    <source>
        <strain evidence="2">GSBS06</strain>
    </source>
</reference>
<name>A0A7S3PPR3_9STRA</name>
<accession>A0A7S3PPR3</accession>
<sequence length="213" mass="23688">MGENVAQGISLGDTSRLTAEERWGVLWTSIMAYYSFDSILAILLSFVGMIALAVSSAVNKNQCESPLWIPALLAFLTRITDVCIGSCALCYSGPPTHEVFGKYVKRNFWLAVFQTLIGSVQLVMGVIVLIQDECPFINGILACIFGGLFICESGVEIIIWTVSYYLWKMAQDPENNPPEWVDDWIPDVFKHYLRNGSPLSKKTNRKPVAALEP</sequence>
<evidence type="ECO:0000313" key="2">
    <source>
        <dbReference type="EMBL" id="CAE0446604.1"/>
    </source>
</evidence>
<proteinExistence type="predicted"/>
<evidence type="ECO:0000256" key="1">
    <source>
        <dbReference type="SAM" id="Phobius"/>
    </source>
</evidence>